<accession>A0A1G6AX69</accession>
<evidence type="ECO:0000313" key="4">
    <source>
        <dbReference type="Proteomes" id="UP000198771"/>
    </source>
</evidence>
<dbReference type="Proteomes" id="UP000198771">
    <property type="component" value="Unassembled WGS sequence"/>
</dbReference>
<proteinExistence type="predicted"/>
<evidence type="ECO:0000313" key="3">
    <source>
        <dbReference type="EMBL" id="SDB12914.1"/>
    </source>
</evidence>
<evidence type="ECO:0000256" key="1">
    <source>
        <dbReference type="SAM" id="Coils"/>
    </source>
</evidence>
<feature type="coiled-coil region" evidence="1">
    <location>
        <begin position="850"/>
        <end position="898"/>
    </location>
</feature>
<dbReference type="InterPro" id="IPR038734">
    <property type="entry name" value="YhaN_AAA"/>
</dbReference>
<gene>
    <name evidence="3" type="ORF">SAMN05660653_00630</name>
</gene>
<keyword evidence="1" id="KW-0175">Coiled coil</keyword>
<dbReference type="OrthoDB" id="9764467at2"/>
<dbReference type="Pfam" id="PF13514">
    <property type="entry name" value="AAA_27"/>
    <property type="match status" value="1"/>
</dbReference>
<dbReference type="EMBL" id="FMXO01000003">
    <property type="protein sequence ID" value="SDB12914.1"/>
    <property type="molecule type" value="Genomic_DNA"/>
</dbReference>
<dbReference type="Gene3D" id="3.40.50.300">
    <property type="entry name" value="P-loop containing nucleotide triphosphate hydrolases"/>
    <property type="match status" value="2"/>
</dbReference>
<protein>
    <submittedName>
        <fullName evidence="3">Uncharacterized protein YhaN</fullName>
    </submittedName>
</protein>
<dbReference type="AlphaFoldDB" id="A0A1G6AX69"/>
<dbReference type="InterPro" id="IPR027417">
    <property type="entry name" value="P-loop_NTPase"/>
</dbReference>
<sequence length="1181" mass="132762">MKINRLELAAYGHFTNHSLDFTSATPGLHVVYGPNEAGKSTALRAIRALLYGIEARTADNFQHEYNKLLVGGVLQNRDGRELHFWRRKRNVGDLLDRDHQAIDQRILDEFLHGIEEPLFNSLFGIDHETLISGGKAILEQQGDVGQALFSAGVGLASLHGIIARLEQEGADLFKSGGSKPELNKAIKRHAELKSEMRNLCLAGSEWKKRRLALDELSGQLAETEQANQGVRTELERLQRLQRALPHMGKRDALREICATLVDVANLPIDFAARVPQALENHNAAAKCRQDALSRRERLEQRVAECLIRQDILDQAESIDALHKQLGMVHQARRDRPGLLADQLQLRTEAETLLAQAAPALSLDHRDEIKNLLAQRQTIHSLGNRFAGLDAAVVQTQRQFQETTAALENVESALAQLPETPNLEGLATAVSLAQKAGDLDSQLRKLDKDARLLMESASADITRIGLWTGEPENLVDYSLPASESIDRFVDRFKELADGAKANTSQRKVLQEELDRVRRDVAVIEQTGQVVTEGDLLQRRAHRDQGWQLIRGVWLEGKDQDENIMVYAGDLGLPAAFEAGMQAADDAADHLRLAAERVHQYVAKRAEASRLEDQLERLGEEAVRMEDEKVRLDAQWLELWAPLGLRPRTPREMRTWLEQCLESRRKFLEARKTITEKTPILSQRRSLLDRLAHELGRMNCPHPESGEELAPLLTFAEQYLTSCKTLQDQAVSLQKDRVRLAKDQIRAGKNLEGCRRNIADWQQNWSEALSGFGLSSETTPDAAAGILEALSTCLTKINQADQYTRRIVDIDAYFEQFESSTIALIGSITAPELEGLPMDQAVVKLQSLLTQANSQKTVFEKLRADLESLEEEIRQARITLENTEDQLAELQRVSKAESNEMLRETGQRFEQFLAARSELERHEQTLLEIAEGISLDELDRQRTEVDPDALPGRIDALRKRIAEELEPRIRELSEQKGEARNELQRMDGSDAAAAKESEIQIALSGVRRLAERYTRVRLAALLLKQEIERYRRRHQGPILAIASRYFAALTLNSFPGLRSDIDDKGRPVLVGVCADGSVKTVAEMSFGTRDQLYLALRLATLEWRLESHEPMPFIADDILINFDDHRTMATLNALADLGRSNQVILFTHHGWVVDTVQKMNMPGKTNDHAHGDVRIHHLNSTTA</sequence>
<evidence type="ECO:0000259" key="2">
    <source>
        <dbReference type="Pfam" id="PF13514"/>
    </source>
</evidence>
<dbReference type="RefSeq" id="WP_092117153.1">
    <property type="nucleotide sequence ID" value="NZ_FMXO01000003.1"/>
</dbReference>
<feature type="coiled-coil region" evidence="1">
    <location>
        <begin position="498"/>
        <end position="525"/>
    </location>
</feature>
<dbReference type="PANTHER" id="PTHR41259">
    <property type="entry name" value="DOUBLE-STRAND BREAK REPAIR RAD50 ATPASE, PUTATIVE-RELATED"/>
    <property type="match status" value="1"/>
</dbReference>
<dbReference type="PANTHER" id="PTHR41259:SF1">
    <property type="entry name" value="DOUBLE-STRAND BREAK REPAIR RAD50 ATPASE, PUTATIVE-RELATED"/>
    <property type="match status" value="1"/>
</dbReference>
<dbReference type="STRING" id="617002.SAMN05660653_00630"/>
<name>A0A1G6AX69_9BACT</name>
<reference evidence="3 4" key="1">
    <citation type="submission" date="2016-10" db="EMBL/GenBank/DDBJ databases">
        <authorList>
            <person name="de Groot N.N."/>
        </authorList>
    </citation>
    <scope>NUCLEOTIDE SEQUENCE [LARGE SCALE GENOMIC DNA]</scope>
    <source>
        <strain evidence="3 4">ASO4-2</strain>
    </source>
</reference>
<keyword evidence="4" id="KW-1185">Reference proteome</keyword>
<feature type="domain" description="YhaN AAA" evidence="2">
    <location>
        <begin position="1"/>
        <end position="206"/>
    </location>
</feature>
<feature type="coiled-coil region" evidence="1">
    <location>
        <begin position="213"/>
        <end position="240"/>
    </location>
</feature>
<feature type="coiled-coil region" evidence="1">
    <location>
        <begin position="960"/>
        <end position="987"/>
    </location>
</feature>
<feature type="coiled-coil region" evidence="1">
    <location>
        <begin position="599"/>
        <end position="633"/>
    </location>
</feature>
<dbReference type="SUPFAM" id="SSF52540">
    <property type="entry name" value="P-loop containing nucleoside triphosphate hydrolases"/>
    <property type="match status" value="1"/>
</dbReference>
<organism evidence="3 4">
    <name type="scientific">Desulfonatronum thiosulfatophilum</name>
    <dbReference type="NCBI Taxonomy" id="617002"/>
    <lineage>
        <taxon>Bacteria</taxon>
        <taxon>Pseudomonadati</taxon>
        <taxon>Thermodesulfobacteriota</taxon>
        <taxon>Desulfovibrionia</taxon>
        <taxon>Desulfovibrionales</taxon>
        <taxon>Desulfonatronaceae</taxon>
        <taxon>Desulfonatronum</taxon>
    </lineage>
</organism>